<keyword evidence="4" id="KW-1185">Reference proteome</keyword>
<evidence type="ECO:0000313" key="3">
    <source>
        <dbReference type="EMBL" id="MDL0088101.1"/>
    </source>
</evidence>
<keyword evidence="1" id="KW-1133">Transmembrane helix</keyword>
<protein>
    <recommendedName>
        <fullName evidence="5">Periplasmic protein</fullName>
    </recommendedName>
</protein>
<reference evidence="3" key="1">
    <citation type="submission" date="2022-08" db="EMBL/GenBank/DDBJ databases">
        <authorList>
            <person name="Wang H."/>
        </authorList>
    </citation>
    <scope>NUCLEOTIDE SEQUENCE</scope>
    <source>
        <strain evidence="3">PS10</strain>
    </source>
</reference>
<keyword evidence="1" id="KW-0472">Membrane</keyword>
<evidence type="ECO:0000313" key="4">
    <source>
        <dbReference type="Proteomes" id="UP001173801"/>
    </source>
</evidence>
<reference evidence="3" key="2">
    <citation type="journal article" date="2023" name="Microorganisms">
        <title>Isolation and Genomic Characteristics of Cat-Borne Campylobacter felis sp. nov. and Sheep-Borne Campylobacter ovis sp. nov.</title>
        <authorList>
            <person name="Wang H."/>
            <person name="Li Y."/>
            <person name="Gu Y."/>
            <person name="Zhou G."/>
            <person name="Chen X."/>
            <person name="Zhang X."/>
            <person name="Shao Z."/>
            <person name="Zhang J."/>
            <person name="Zhang M."/>
        </authorList>
    </citation>
    <scope>NUCLEOTIDE SEQUENCE</scope>
    <source>
        <strain evidence="3">PS10</strain>
    </source>
</reference>
<dbReference type="RefSeq" id="WP_284936642.1">
    <property type="nucleotide sequence ID" value="NZ_JANURM010000001.1"/>
</dbReference>
<gene>
    <name evidence="2" type="ORF">NYG85_00680</name>
    <name evidence="3" type="ORF">NYG85_01755</name>
</gene>
<evidence type="ECO:0000313" key="2">
    <source>
        <dbReference type="EMBL" id="MDL0087890.1"/>
    </source>
</evidence>
<accession>A0ABT7HMF8</accession>
<keyword evidence="1" id="KW-0812">Transmembrane</keyword>
<dbReference type="EMBL" id="JANURM010000001">
    <property type="protein sequence ID" value="MDL0087890.1"/>
    <property type="molecule type" value="Genomic_DNA"/>
</dbReference>
<feature type="transmembrane region" description="Helical" evidence="1">
    <location>
        <begin position="6"/>
        <end position="22"/>
    </location>
</feature>
<name>A0ABT7HMF8_9BACT</name>
<organism evidence="3 4">
    <name type="scientific">Campylobacter gastrosuis</name>
    <dbReference type="NCBI Taxonomy" id="2974576"/>
    <lineage>
        <taxon>Bacteria</taxon>
        <taxon>Pseudomonadati</taxon>
        <taxon>Campylobacterota</taxon>
        <taxon>Epsilonproteobacteria</taxon>
        <taxon>Campylobacterales</taxon>
        <taxon>Campylobacteraceae</taxon>
        <taxon>Campylobacter</taxon>
    </lineage>
</organism>
<dbReference type="EMBL" id="JANURM010000001">
    <property type="protein sequence ID" value="MDL0088101.1"/>
    <property type="molecule type" value="Genomic_DNA"/>
</dbReference>
<evidence type="ECO:0000256" key="1">
    <source>
        <dbReference type="SAM" id="Phobius"/>
    </source>
</evidence>
<proteinExistence type="predicted"/>
<sequence>MNEITMAFVICLAVGFALYMQITKMTQNIDKNEALKDENLEPKRQNLVLISDDKTQKYKEFCDEIDAQIRALRQLANDENLKDESLKDEFLAELSQSSRKLTFIQNMNSKKDETTWESELFEILSSIEGSVERSLKDSQNINYKMRESLRESFARIRS</sequence>
<comment type="caution">
    <text evidence="3">The sequence shown here is derived from an EMBL/GenBank/DDBJ whole genome shotgun (WGS) entry which is preliminary data.</text>
</comment>
<dbReference type="Proteomes" id="UP001173801">
    <property type="component" value="Unassembled WGS sequence"/>
</dbReference>
<evidence type="ECO:0008006" key="5">
    <source>
        <dbReference type="Google" id="ProtNLM"/>
    </source>
</evidence>